<comment type="caution">
    <text evidence="1">The sequence shown here is derived from an EMBL/GenBank/DDBJ whole genome shotgun (WGS) entry which is preliminary data.</text>
</comment>
<name>A0A6A0AKW7_HAELA</name>
<feature type="non-terminal residue" evidence="1">
    <location>
        <position position="43"/>
    </location>
</feature>
<accession>A0A6A0AKW7</accession>
<dbReference type="EMBL" id="BLLF01008595">
    <property type="protein sequence ID" value="GFH33442.1"/>
    <property type="molecule type" value="Genomic_DNA"/>
</dbReference>
<sequence length="43" mass="4833">MWQVWQGMCSPESAAMCHEVHSFVSHVIAAVCRGHMWQQMSAG</sequence>
<dbReference type="Proteomes" id="UP000485058">
    <property type="component" value="Unassembled WGS sequence"/>
</dbReference>
<dbReference type="AlphaFoldDB" id="A0A6A0AKW7"/>
<proteinExistence type="predicted"/>
<keyword evidence="2" id="KW-1185">Reference proteome</keyword>
<feature type="non-terminal residue" evidence="1">
    <location>
        <position position="1"/>
    </location>
</feature>
<gene>
    <name evidence="1" type="ORF">HaLaN_32816</name>
</gene>
<protein>
    <submittedName>
        <fullName evidence="1">Uncharacterized protein</fullName>
    </submittedName>
</protein>
<evidence type="ECO:0000313" key="2">
    <source>
        <dbReference type="Proteomes" id="UP000485058"/>
    </source>
</evidence>
<organism evidence="1 2">
    <name type="scientific">Haematococcus lacustris</name>
    <name type="common">Green alga</name>
    <name type="synonym">Haematococcus pluvialis</name>
    <dbReference type="NCBI Taxonomy" id="44745"/>
    <lineage>
        <taxon>Eukaryota</taxon>
        <taxon>Viridiplantae</taxon>
        <taxon>Chlorophyta</taxon>
        <taxon>core chlorophytes</taxon>
        <taxon>Chlorophyceae</taxon>
        <taxon>CS clade</taxon>
        <taxon>Chlamydomonadales</taxon>
        <taxon>Haematococcaceae</taxon>
        <taxon>Haematococcus</taxon>
    </lineage>
</organism>
<evidence type="ECO:0000313" key="1">
    <source>
        <dbReference type="EMBL" id="GFH33442.1"/>
    </source>
</evidence>
<reference evidence="1 2" key="1">
    <citation type="submission" date="2020-02" db="EMBL/GenBank/DDBJ databases">
        <title>Draft genome sequence of Haematococcus lacustris strain NIES-144.</title>
        <authorList>
            <person name="Morimoto D."/>
            <person name="Nakagawa S."/>
            <person name="Yoshida T."/>
            <person name="Sawayama S."/>
        </authorList>
    </citation>
    <scope>NUCLEOTIDE SEQUENCE [LARGE SCALE GENOMIC DNA]</scope>
    <source>
        <strain evidence="1 2">NIES-144</strain>
    </source>
</reference>